<dbReference type="AlphaFoldDB" id="K0ST59"/>
<proteinExistence type="predicted"/>
<sequence>MKSYLYIYNPSYLLATLRTSEKDGQPPPRSASVTHAHTISRYVLIGGAVFGPSPPPQGRVQGELEEASASRSIRSDLDLSSLNNVSVSVAALTTEAEAIAKGELLRLRGGDSVPSGKVSTQLDASMAVLQSFVSGGSLRALGGLYDAISSSVLVPLTVYRQAYSFSVGYGLSVAAQALVQPALSN</sequence>
<evidence type="ECO:0000313" key="1">
    <source>
        <dbReference type="EMBL" id="EJK61482.1"/>
    </source>
</evidence>
<reference evidence="1 2" key="1">
    <citation type="journal article" date="2012" name="Genome Biol.">
        <title>Genome and low-iron response of an oceanic diatom adapted to chronic iron limitation.</title>
        <authorList>
            <person name="Lommer M."/>
            <person name="Specht M."/>
            <person name="Roy A.S."/>
            <person name="Kraemer L."/>
            <person name="Andreson R."/>
            <person name="Gutowska M.A."/>
            <person name="Wolf J."/>
            <person name="Bergner S.V."/>
            <person name="Schilhabel M.B."/>
            <person name="Klostermeier U.C."/>
            <person name="Beiko R.G."/>
            <person name="Rosenstiel P."/>
            <person name="Hippler M."/>
            <person name="Laroche J."/>
        </authorList>
    </citation>
    <scope>NUCLEOTIDE SEQUENCE [LARGE SCALE GENOMIC DNA]</scope>
    <source>
        <strain evidence="1 2">CCMP1005</strain>
    </source>
</reference>
<accession>K0ST59</accession>
<dbReference type="EMBL" id="AGNL01019933">
    <property type="protein sequence ID" value="EJK61482.1"/>
    <property type="molecule type" value="Genomic_DNA"/>
</dbReference>
<evidence type="ECO:0000313" key="2">
    <source>
        <dbReference type="Proteomes" id="UP000266841"/>
    </source>
</evidence>
<protein>
    <submittedName>
        <fullName evidence="1">Uncharacterized protein</fullName>
    </submittedName>
</protein>
<gene>
    <name evidence="1" type="ORF">THAOC_18023</name>
</gene>
<keyword evidence="2" id="KW-1185">Reference proteome</keyword>
<organism evidence="1 2">
    <name type="scientific">Thalassiosira oceanica</name>
    <name type="common">Marine diatom</name>
    <dbReference type="NCBI Taxonomy" id="159749"/>
    <lineage>
        <taxon>Eukaryota</taxon>
        <taxon>Sar</taxon>
        <taxon>Stramenopiles</taxon>
        <taxon>Ochrophyta</taxon>
        <taxon>Bacillariophyta</taxon>
        <taxon>Coscinodiscophyceae</taxon>
        <taxon>Thalassiosirophycidae</taxon>
        <taxon>Thalassiosirales</taxon>
        <taxon>Thalassiosiraceae</taxon>
        <taxon>Thalassiosira</taxon>
    </lineage>
</organism>
<dbReference type="Proteomes" id="UP000266841">
    <property type="component" value="Unassembled WGS sequence"/>
</dbReference>
<name>K0ST59_THAOC</name>
<comment type="caution">
    <text evidence="1">The sequence shown here is derived from an EMBL/GenBank/DDBJ whole genome shotgun (WGS) entry which is preliminary data.</text>
</comment>